<proteinExistence type="predicted"/>
<protein>
    <recommendedName>
        <fullName evidence="1">Methyltransferase FkbM domain-containing protein</fullName>
    </recommendedName>
</protein>
<dbReference type="AlphaFoldDB" id="A0AA48RDQ1"/>
<evidence type="ECO:0000259" key="1">
    <source>
        <dbReference type="Pfam" id="PF05050"/>
    </source>
</evidence>
<dbReference type="EMBL" id="OY288114">
    <property type="protein sequence ID" value="CAJ0873056.1"/>
    <property type="molecule type" value="Genomic_DNA"/>
</dbReference>
<dbReference type="InterPro" id="IPR006342">
    <property type="entry name" value="FkbM_mtfrase"/>
</dbReference>
<dbReference type="InterPro" id="IPR052514">
    <property type="entry name" value="SAM-dependent_MTase"/>
</dbReference>
<dbReference type="Gene3D" id="3.40.50.150">
    <property type="entry name" value="Vaccinia Virus protein VP39"/>
    <property type="match status" value="1"/>
</dbReference>
<sequence>MANVDFPMKQFRCPNGLLVWNTPKSRDETNFIYREIFEQRCYERHGVTVSDGSVILDAGANVGLFTLSLLERFRDLKVICFEPVPNTRACLERNVEESPWRSGHDITISGYAVGSKNGEAVISYFPQATLNSTLHLEEKRSHWNTLADGITSSQIRKWNKVYALAPRRIVAWFMRPMLNDVVQIQCKVCTLSDTMRERDLARVDLLKIDVEGAELDALQGIEEQHWPAIRQLVMEIEPANKVALPELVERLLGFGFTKITVESADGGECLPADPMPCTLYAVRMSSEA</sequence>
<dbReference type="PANTHER" id="PTHR34203">
    <property type="entry name" value="METHYLTRANSFERASE, FKBM FAMILY PROTEIN"/>
    <property type="match status" value="1"/>
</dbReference>
<dbReference type="Pfam" id="PF05050">
    <property type="entry name" value="Methyltransf_21"/>
    <property type="match status" value="1"/>
</dbReference>
<dbReference type="SUPFAM" id="SSF53335">
    <property type="entry name" value="S-adenosyl-L-methionine-dependent methyltransferases"/>
    <property type="match status" value="1"/>
</dbReference>
<evidence type="ECO:0000313" key="2">
    <source>
        <dbReference type="EMBL" id="CAJ0873056.1"/>
    </source>
</evidence>
<name>A0AA48RDQ1_9ZZZZ</name>
<feature type="domain" description="Methyltransferase FkbM" evidence="1">
    <location>
        <begin position="57"/>
        <end position="238"/>
    </location>
</feature>
<gene>
    <name evidence="2" type="ORF">AMST5_02474</name>
</gene>
<dbReference type="InterPro" id="IPR029063">
    <property type="entry name" value="SAM-dependent_MTases_sf"/>
</dbReference>
<dbReference type="NCBIfam" id="TIGR01444">
    <property type="entry name" value="fkbM_fam"/>
    <property type="match status" value="1"/>
</dbReference>
<accession>A0AA48RDQ1</accession>
<reference evidence="2" key="1">
    <citation type="submission" date="2023-07" db="EMBL/GenBank/DDBJ databases">
        <authorList>
            <person name="Pelsma A.J. K."/>
        </authorList>
    </citation>
    <scope>NUCLEOTIDE SEQUENCE</scope>
</reference>
<dbReference type="PANTHER" id="PTHR34203:SF15">
    <property type="entry name" value="SLL1173 PROTEIN"/>
    <property type="match status" value="1"/>
</dbReference>
<organism evidence="2">
    <name type="scientific">freshwater sediment metagenome</name>
    <dbReference type="NCBI Taxonomy" id="556182"/>
    <lineage>
        <taxon>unclassified sequences</taxon>
        <taxon>metagenomes</taxon>
        <taxon>ecological metagenomes</taxon>
    </lineage>
</organism>